<dbReference type="PANTHER" id="PTHR24249">
    <property type="entry name" value="HISTAMINE RECEPTOR-RELATED G-PROTEIN COUPLED RECEPTOR"/>
    <property type="match status" value="1"/>
</dbReference>
<sequence>MNSWYWNTGWLPSVLAVVGNGLVIYLILARRRLRTTNNRFVLSLAIADFCVGACFYPGHVICHFLLTSCNQMIRDDIAVLMIYSSVSNLCAMTLDRYIAIVRPLRYMSLMTARRATMLTVAAWIIPLSIYFIPSVCASLNLFRINFKISVIIWTTIFEFIPCVVLLMATTQAVITSRKHYRRDALLNSQIRYNRPNLKCTRSASSTKVMGTVVATFLICYAVEVYSSFCYFTALCVMNKNLYSVVRFLVLVNSAANPIAYALFKRDIKKELGKMFDKKYVRTRRIFERTTSV</sequence>
<dbReference type="GO" id="GO:0005886">
    <property type="term" value="C:plasma membrane"/>
    <property type="evidence" value="ECO:0007669"/>
    <property type="project" value="UniProtKB-SubCell"/>
</dbReference>
<dbReference type="AlphaFoldDB" id="A0A9W9ZKP5"/>
<dbReference type="Pfam" id="PF00001">
    <property type="entry name" value="7tm_1"/>
    <property type="match status" value="1"/>
</dbReference>
<evidence type="ECO:0000256" key="4">
    <source>
        <dbReference type="ARBA" id="ARBA00022989"/>
    </source>
</evidence>
<dbReference type="PANTHER" id="PTHR24249:SF372">
    <property type="entry name" value="G-PROTEIN COUPLED RECEPTORS FAMILY 1 PROFILE DOMAIN-CONTAINING PROTEIN"/>
    <property type="match status" value="1"/>
</dbReference>
<keyword evidence="4 10" id="KW-1133">Transmembrane helix</keyword>
<dbReference type="InterPro" id="IPR000276">
    <property type="entry name" value="GPCR_Rhodpsn"/>
</dbReference>
<dbReference type="EMBL" id="MU825902">
    <property type="protein sequence ID" value="KAJ7383301.1"/>
    <property type="molecule type" value="Genomic_DNA"/>
</dbReference>
<dbReference type="SUPFAM" id="SSF81321">
    <property type="entry name" value="Family A G protein-coupled receptor-like"/>
    <property type="match status" value="1"/>
</dbReference>
<feature type="transmembrane region" description="Helical" evidence="10">
    <location>
        <begin position="78"/>
        <end position="99"/>
    </location>
</feature>
<feature type="transmembrane region" description="Helical" evidence="10">
    <location>
        <begin position="6"/>
        <end position="28"/>
    </location>
</feature>
<evidence type="ECO:0000256" key="9">
    <source>
        <dbReference type="RuleBase" id="RU000688"/>
    </source>
</evidence>
<keyword evidence="8 9" id="KW-0807">Transducer</keyword>
<gene>
    <name evidence="12" type="ORF">OS493_029266</name>
</gene>
<evidence type="ECO:0000256" key="10">
    <source>
        <dbReference type="SAM" id="Phobius"/>
    </source>
</evidence>
<evidence type="ECO:0000256" key="1">
    <source>
        <dbReference type="ARBA" id="ARBA00004651"/>
    </source>
</evidence>
<keyword evidence="13" id="KW-1185">Reference proteome</keyword>
<keyword evidence="7 9" id="KW-0675">Receptor</keyword>
<feature type="transmembrane region" description="Helical" evidence="10">
    <location>
        <begin position="148"/>
        <end position="174"/>
    </location>
</feature>
<proteinExistence type="inferred from homology"/>
<evidence type="ECO:0000256" key="7">
    <source>
        <dbReference type="ARBA" id="ARBA00023170"/>
    </source>
</evidence>
<protein>
    <recommendedName>
        <fullName evidence="11">G-protein coupled receptors family 1 profile domain-containing protein</fullName>
    </recommendedName>
</protein>
<evidence type="ECO:0000256" key="3">
    <source>
        <dbReference type="ARBA" id="ARBA00022692"/>
    </source>
</evidence>
<evidence type="ECO:0000259" key="11">
    <source>
        <dbReference type="PROSITE" id="PS50262"/>
    </source>
</evidence>
<evidence type="ECO:0000256" key="6">
    <source>
        <dbReference type="ARBA" id="ARBA00023136"/>
    </source>
</evidence>
<reference evidence="12" key="1">
    <citation type="submission" date="2023-01" db="EMBL/GenBank/DDBJ databases">
        <title>Genome assembly of the deep-sea coral Lophelia pertusa.</title>
        <authorList>
            <person name="Herrera S."/>
            <person name="Cordes E."/>
        </authorList>
    </citation>
    <scope>NUCLEOTIDE SEQUENCE</scope>
    <source>
        <strain evidence="12">USNM1676648</strain>
        <tissue evidence="12">Polyp</tissue>
    </source>
</reference>
<feature type="transmembrane region" description="Helical" evidence="10">
    <location>
        <begin position="208"/>
        <end position="233"/>
    </location>
</feature>
<dbReference type="PROSITE" id="PS50262">
    <property type="entry name" value="G_PROTEIN_RECEP_F1_2"/>
    <property type="match status" value="1"/>
</dbReference>
<keyword evidence="2" id="KW-1003">Cell membrane</keyword>
<dbReference type="InterPro" id="IPR017452">
    <property type="entry name" value="GPCR_Rhodpsn_7TM"/>
</dbReference>
<evidence type="ECO:0000313" key="12">
    <source>
        <dbReference type="EMBL" id="KAJ7383301.1"/>
    </source>
</evidence>
<dbReference type="PRINTS" id="PR00237">
    <property type="entry name" value="GPCRRHODOPSN"/>
</dbReference>
<evidence type="ECO:0000313" key="13">
    <source>
        <dbReference type="Proteomes" id="UP001163046"/>
    </source>
</evidence>
<organism evidence="12 13">
    <name type="scientific">Desmophyllum pertusum</name>
    <dbReference type="NCBI Taxonomy" id="174260"/>
    <lineage>
        <taxon>Eukaryota</taxon>
        <taxon>Metazoa</taxon>
        <taxon>Cnidaria</taxon>
        <taxon>Anthozoa</taxon>
        <taxon>Hexacorallia</taxon>
        <taxon>Scleractinia</taxon>
        <taxon>Caryophylliina</taxon>
        <taxon>Caryophylliidae</taxon>
        <taxon>Desmophyllum</taxon>
    </lineage>
</organism>
<dbReference type="GO" id="GO:0004930">
    <property type="term" value="F:G protein-coupled receptor activity"/>
    <property type="evidence" value="ECO:0007669"/>
    <property type="project" value="UniProtKB-KW"/>
</dbReference>
<evidence type="ECO:0000256" key="2">
    <source>
        <dbReference type="ARBA" id="ARBA00022475"/>
    </source>
</evidence>
<keyword evidence="5 9" id="KW-0297">G-protein coupled receptor</keyword>
<comment type="caution">
    <text evidence="12">The sequence shown here is derived from an EMBL/GenBank/DDBJ whole genome shotgun (WGS) entry which is preliminary data.</text>
</comment>
<feature type="transmembrane region" description="Helical" evidence="10">
    <location>
        <begin position="245"/>
        <end position="263"/>
    </location>
</feature>
<name>A0A9W9ZKP5_9CNID</name>
<evidence type="ECO:0000256" key="8">
    <source>
        <dbReference type="ARBA" id="ARBA00023224"/>
    </source>
</evidence>
<evidence type="ECO:0000256" key="5">
    <source>
        <dbReference type="ARBA" id="ARBA00023040"/>
    </source>
</evidence>
<keyword evidence="3 9" id="KW-0812">Transmembrane</keyword>
<dbReference type="OrthoDB" id="10017003at2759"/>
<accession>A0A9W9ZKP5</accession>
<comment type="similarity">
    <text evidence="9">Belongs to the G-protein coupled receptor 1 family.</text>
</comment>
<dbReference type="PROSITE" id="PS00237">
    <property type="entry name" value="G_PROTEIN_RECEP_F1_1"/>
    <property type="match status" value="1"/>
</dbReference>
<comment type="subcellular location">
    <subcellularLocation>
        <location evidence="1">Cell membrane</location>
        <topology evidence="1">Multi-pass membrane protein</topology>
    </subcellularLocation>
</comment>
<feature type="transmembrane region" description="Helical" evidence="10">
    <location>
        <begin position="120"/>
        <end position="142"/>
    </location>
</feature>
<feature type="domain" description="G-protein coupled receptors family 1 profile" evidence="11">
    <location>
        <begin position="19"/>
        <end position="260"/>
    </location>
</feature>
<dbReference type="Gene3D" id="1.20.1070.10">
    <property type="entry name" value="Rhodopsin 7-helix transmembrane proteins"/>
    <property type="match status" value="1"/>
</dbReference>
<keyword evidence="6 10" id="KW-0472">Membrane</keyword>
<dbReference type="Proteomes" id="UP001163046">
    <property type="component" value="Unassembled WGS sequence"/>
</dbReference>
<feature type="transmembrane region" description="Helical" evidence="10">
    <location>
        <begin position="40"/>
        <end position="66"/>
    </location>
</feature>
<dbReference type="InterPro" id="IPR050569">
    <property type="entry name" value="TAAR"/>
</dbReference>